<dbReference type="KEGG" id="rsu:NHU_03545"/>
<sequence>MIFDNPGSGSLAYSPCRYGNSKLEFRGPRRPLEQPYCAAVGGTETYGKFVPKPYPALIEEATGLQVVNLGCINAGLDVFLNDASLMDVVAGAQVTIFQALGAHNMSNRFYVVHPRRNDRFLRASAMLKALYPGVDFTEFHFTRHMLSVLKQKSPSSFEIVVAELQMAWQARMRKLAGRVPGDKILLWLPGRTPGYGQPCDGLGEDPLFVTQHMLDTVRSYFTRVVEFEPSPEALARGAEGMVHGEADEAAAASLPGPAVHEELAEVLSGTLRELHAI</sequence>
<dbReference type="PATRIC" id="fig|35806.4.peg.3639"/>
<organism evidence="2 3">
    <name type="scientific">Rhodovulum sulfidophilum</name>
    <name type="common">Rhodobacter sulfidophilus</name>
    <dbReference type="NCBI Taxonomy" id="35806"/>
    <lineage>
        <taxon>Bacteria</taxon>
        <taxon>Pseudomonadati</taxon>
        <taxon>Pseudomonadota</taxon>
        <taxon>Alphaproteobacteria</taxon>
        <taxon>Rhodobacterales</taxon>
        <taxon>Paracoccaceae</taxon>
        <taxon>Rhodovulum</taxon>
    </lineage>
</organism>
<dbReference type="eggNOG" id="ENOG502Z950">
    <property type="taxonomic scope" value="Bacteria"/>
</dbReference>
<proteinExistence type="predicted"/>
<protein>
    <recommendedName>
        <fullName evidence="1">DUF6473 domain-containing protein</fullName>
    </recommendedName>
</protein>
<evidence type="ECO:0000313" key="3">
    <source>
        <dbReference type="Proteomes" id="UP000064912"/>
    </source>
</evidence>
<dbReference type="AlphaFoldDB" id="A0A0D6B6F3"/>
<feature type="domain" description="DUF6473" evidence="1">
    <location>
        <begin position="1"/>
        <end position="274"/>
    </location>
</feature>
<evidence type="ECO:0000259" key="1">
    <source>
        <dbReference type="Pfam" id="PF20078"/>
    </source>
</evidence>
<evidence type="ECO:0000313" key="2">
    <source>
        <dbReference type="EMBL" id="BAQ70677.1"/>
    </source>
</evidence>
<name>A0A0D6B6F3_RHOSU</name>
<accession>A0A0D6B6F3</accession>
<dbReference type="Pfam" id="PF20078">
    <property type="entry name" value="DUF6473"/>
    <property type="match status" value="1"/>
</dbReference>
<gene>
    <name evidence="2" type="ORF">NHU_03545</name>
</gene>
<dbReference type="Proteomes" id="UP000064912">
    <property type="component" value="Chromosome"/>
</dbReference>
<dbReference type="InterPro" id="IPR045524">
    <property type="entry name" value="DUF6473"/>
</dbReference>
<reference evidence="2 3" key="1">
    <citation type="submission" date="2015-02" db="EMBL/GenBank/DDBJ databases">
        <title>Genome sequene of Rhodovulum sulfidophilum DSM 2351.</title>
        <authorList>
            <person name="Nagao N."/>
        </authorList>
    </citation>
    <scope>NUCLEOTIDE SEQUENCE [LARGE SCALE GENOMIC DNA]</scope>
    <source>
        <strain evidence="2 3">DSM 2351</strain>
    </source>
</reference>
<dbReference type="EMBL" id="AP014800">
    <property type="protein sequence ID" value="BAQ70677.1"/>
    <property type="molecule type" value="Genomic_DNA"/>
</dbReference>